<protein>
    <submittedName>
        <fullName evidence="4">DNAJC12 protein</fullName>
    </submittedName>
</protein>
<dbReference type="OrthoDB" id="436519at2759"/>
<dbReference type="InterPro" id="IPR029827">
    <property type="entry name" value="JDP1-like"/>
</dbReference>
<dbReference type="Gene3D" id="1.10.287.110">
    <property type="entry name" value="DnaJ domain"/>
    <property type="match status" value="1"/>
</dbReference>
<sequence length="208" mass="23945">MESIFSYKKDEDDDLYKILGCDEQSTTEQINQEFKLKALDCHPDKKPNDPEAAERYQRLQQAREVLVNKESRAKYDHWRRSGIAMPYKQWVSMGKSVHTSMHWAMTTKKDPMLDNKPHSDQSEERNEDASNQSEQGVSKPSSQSKGRTSESERGAAHSQEHHSPSKKLRVFAEPSHSAQASTLAWSRGGCWSTQSPNETLRKFRNYEI</sequence>
<dbReference type="PRINTS" id="PR00625">
    <property type="entry name" value="JDOMAIN"/>
</dbReference>
<feature type="compositionally biased region" description="Basic and acidic residues" evidence="2">
    <location>
        <begin position="107"/>
        <end position="128"/>
    </location>
</feature>
<reference evidence="4" key="1">
    <citation type="submission" date="2022-01" db="EMBL/GenBank/DDBJ databases">
        <authorList>
            <person name="Braso-Vives M."/>
        </authorList>
    </citation>
    <scope>NUCLEOTIDE SEQUENCE</scope>
</reference>
<accession>A0A8J9Z3Y0</accession>
<feature type="region of interest" description="Disordered" evidence="2">
    <location>
        <begin position="106"/>
        <end position="197"/>
    </location>
</feature>
<proteinExistence type="predicted"/>
<dbReference type="AlphaFoldDB" id="A0A8J9Z3Y0"/>
<keyword evidence="1" id="KW-0143">Chaperone</keyword>
<gene>
    <name evidence="4" type="primary">DNAJC12</name>
    <name evidence="4" type="ORF">BLAG_LOCUS8752</name>
</gene>
<organism evidence="4 5">
    <name type="scientific">Branchiostoma lanceolatum</name>
    <name type="common">Common lancelet</name>
    <name type="synonym">Amphioxus lanceolatum</name>
    <dbReference type="NCBI Taxonomy" id="7740"/>
    <lineage>
        <taxon>Eukaryota</taxon>
        <taxon>Metazoa</taxon>
        <taxon>Chordata</taxon>
        <taxon>Cephalochordata</taxon>
        <taxon>Leptocardii</taxon>
        <taxon>Amphioxiformes</taxon>
        <taxon>Branchiostomatidae</taxon>
        <taxon>Branchiostoma</taxon>
    </lineage>
</organism>
<dbReference type="InterPro" id="IPR001623">
    <property type="entry name" value="DnaJ_domain"/>
</dbReference>
<evidence type="ECO:0000256" key="1">
    <source>
        <dbReference type="ARBA" id="ARBA00023186"/>
    </source>
</evidence>
<dbReference type="PROSITE" id="PS50076">
    <property type="entry name" value="DNAJ_2"/>
    <property type="match status" value="1"/>
</dbReference>
<keyword evidence="5" id="KW-1185">Reference proteome</keyword>
<dbReference type="SUPFAM" id="SSF46565">
    <property type="entry name" value="Chaperone J-domain"/>
    <property type="match status" value="1"/>
</dbReference>
<dbReference type="Pfam" id="PF00226">
    <property type="entry name" value="DnaJ"/>
    <property type="match status" value="1"/>
</dbReference>
<evidence type="ECO:0000259" key="3">
    <source>
        <dbReference type="PROSITE" id="PS50076"/>
    </source>
</evidence>
<name>A0A8J9Z3Y0_BRALA</name>
<dbReference type="Proteomes" id="UP000838412">
    <property type="component" value="Chromosome 15"/>
</dbReference>
<dbReference type="PANTHER" id="PTHR44500:SF1">
    <property type="entry name" value="DNAJ HOMOLOG SUBFAMILY C MEMBER 12"/>
    <property type="match status" value="1"/>
</dbReference>
<dbReference type="EMBL" id="OV696700">
    <property type="protein sequence ID" value="CAH1246886.1"/>
    <property type="molecule type" value="Genomic_DNA"/>
</dbReference>
<dbReference type="SMART" id="SM00271">
    <property type="entry name" value="DnaJ"/>
    <property type="match status" value="1"/>
</dbReference>
<evidence type="ECO:0000313" key="5">
    <source>
        <dbReference type="Proteomes" id="UP000838412"/>
    </source>
</evidence>
<dbReference type="CDD" id="cd06257">
    <property type="entry name" value="DnaJ"/>
    <property type="match status" value="1"/>
</dbReference>
<dbReference type="InterPro" id="IPR036869">
    <property type="entry name" value="J_dom_sf"/>
</dbReference>
<evidence type="ECO:0000256" key="2">
    <source>
        <dbReference type="SAM" id="MobiDB-lite"/>
    </source>
</evidence>
<feature type="compositionally biased region" description="Polar residues" evidence="2">
    <location>
        <begin position="129"/>
        <end position="146"/>
    </location>
</feature>
<dbReference type="GO" id="GO:0005737">
    <property type="term" value="C:cytoplasm"/>
    <property type="evidence" value="ECO:0007669"/>
    <property type="project" value="TreeGrafter"/>
</dbReference>
<feature type="compositionally biased region" description="Basic and acidic residues" evidence="2">
    <location>
        <begin position="147"/>
        <end position="163"/>
    </location>
</feature>
<dbReference type="PANTHER" id="PTHR44500">
    <property type="entry name" value="DNAJ HOMOLOG SUBFAMILY C MEMBER 12"/>
    <property type="match status" value="1"/>
</dbReference>
<feature type="domain" description="J" evidence="3">
    <location>
        <begin position="14"/>
        <end position="79"/>
    </location>
</feature>
<evidence type="ECO:0000313" key="4">
    <source>
        <dbReference type="EMBL" id="CAH1246886.1"/>
    </source>
</evidence>